<dbReference type="Gene3D" id="3.40.50.1970">
    <property type="match status" value="1"/>
</dbReference>
<dbReference type="CDD" id="cd08175">
    <property type="entry name" value="G1PDH"/>
    <property type="match status" value="1"/>
</dbReference>
<dbReference type="InterPro" id="IPR016205">
    <property type="entry name" value="Glycerol_DH"/>
</dbReference>
<name>A0A7M4DHD9_9MICO</name>
<dbReference type="GO" id="GO:0046872">
    <property type="term" value="F:metal ion binding"/>
    <property type="evidence" value="ECO:0007669"/>
    <property type="project" value="UniProtKB-KW"/>
</dbReference>
<protein>
    <submittedName>
        <fullName evidence="10">Glycerol-1-phosphate dehydrogenase [NAD(P)+]</fullName>
        <ecNumber evidence="10">1.1.1.261</ecNumber>
    </submittedName>
</protein>
<keyword evidence="5 10" id="KW-0560">Oxidoreductase</keyword>
<dbReference type="SUPFAM" id="SSF56796">
    <property type="entry name" value="Dehydroquinate synthase-like"/>
    <property type="match status" value="1"/>
</dbReference>
<keyword evidence="4" id="KW-0521">NADP</keyword>
<evidence type="ECO:0000256" key="2">
    <source>
        <dbReference type="ARBA" id="ARBA00022516"/>
    </source>
</evidence>
<dbReference type="PANTHER" id="PTHR43616">
    <property type="entry name" value="GLYCEROL DEHYDROGENASE"/>
    <property type="match status" value="1"/>
</dbReference>
<keyword evidence="2" id="KW-0444">Lipid biosynthesis</keyword>
<evidence type="ECO:0000313" key="11">
    <source>
        <dbReference type="Proteomes" id="UP000419743"/>
    </source>
</evidence>
<reference evidence="10 11" key="1">
    <citation type="submission" date="2019-11" db="EMBL/GenBank/DDBJ databases">
        <authorList>
            <person name="Criscuolo A."/>
        </authorList>
    </citation>
    <scope>NUCLEOTIDE SEQUENCE [LARGE SCALE GENOMIC DNA]</scope>
    <source>
        <strain evidence="10">CIP111667</strain>
    </source>
</reference>
<keyword evidence="6" id="KW-0520">NAD</keyword>
<dbReference type="PANTHER" id="PTHR43616:SF5">
    <property type="entry name" value="GLYCEROL DEHYDROGENASE 1"/>
    <property type="match status" value="1"/>
</dbReference>
<sequence length="470" mass="49658">MPERATAPASTAATSALAAARLAAAMRDATDTRDLRFGPGAVSQTGAMFAGLFPGRAAVVVADEHTWAVAGAAVTAALTGAGVEVLAPVLLAGRPVVHADYDTVTTLRVALEPLDAVAVAVGSGTLNDVTKRASAELDRPYACVGTAASMDGYTAFGSAITKDAFKQTLAGPAPRGVLADLTVMAGAPARMSAYGYGDLIEKIPAGADWILADELGIEPIDEDVWMLVQGPLREALAPAARIRAGDEAALTGLVEGLLMSGLAMQVHKSSRPASGAGHHFSHLWEMEGLGADDDPPLSHGFKVGLGAVSIAALYERVLEEDLTTLDVDECVARWPSREAMAERVRADFAEPLLTPALAAVLRKYVTAAELRARLTRLRDRWPVIVERCRAQLLPAADLARLLDEVGAVSHPAQIGLSPHAFRATYRRAQMIRDRYTVLDLLTETGRLGPVVDRLFEPDGHWGRDRTTTGE</sequence>
<dbReference type="GO" id="GO:0008654">
    <property type="term" value="P:phospholipid biosynthetic process"/>
    <property type="evidence" value="ECO:0007669"/>
    <property type="project" value="UniProtKB-KW"/>
</dbReference>
<evidence type="ECO:0000256" key="9">
    <source>
        <dbReference type="ARBA" id="ARBA00023264"/>
    </source>
</evidence>
<dbReference type="AlphaFoldDB" id="A0A7M4DHD9"/>
<dbReference type="InterPro" id="IPR032837">
    <property type="entry name" value="G1PDH"/>
</dbReference>
<dbReference type="GO" id="GO:0050492">
    <property type="term" value="F:glycerol-1-phosphate dehydrogenase [NAD(P)+] activity"/>
    <property type="evidence" value="ECO:0007669"/>
    <property type="project" value="UniProtKB-EC"/>
</dbReference>
<proteinExistence type="predicted"/>
<keyword evidence="11" id="KW-1185">Reference proteome</keyword>
<dbReference type="Pfam" id="PF13685">
    <property type="entry name" value="Fe-ADH_2"/>
    <property type="match status" value="1"/>
</dbReference>
<dbReference type="RefSeq" id="WP_231955123.1">
    <property type="nucleotide sequence ID" value="NZ_CACRYJ010000020.1"/>
</dbReference>
<evidence type="ECO:0000256" key="1">
    <source>
        <dbReference type="ARBA" id="ARBA00022490"/>
    </source>
</evidence>
<evidence type="ECO:0000256" key="3">
    <source>
        <dbReference type="ARBA" id="ARBA00022723"/>
    </source>
</evidence>
<evidence type="ECO:0000256" key="8">
    <source>
        <dbReference type="ARBA" id="ARBA00023209"/>
    </source>
</evidence>
<evidence type="ECO:0000256" key="6">
    <source>
        <dbReference type="ARBA" id="ARBA00023027"/>
    </source>
</evidence>
<keyword evidence="8" id="KW-0594">Phospholipid biosynthesis</keyword>
<dbReference type="Proteomes" id="UP000419743">
    <property type="component" value="Unassembled WGS sequence"/>
</dbReference>
<dbReference type="Gene3D" id="1.20.1090.10">
    <property type="entry name" value="Dehydroquinate synthase-like - alpha domain"/>
    <property type="match status" value="1"/>
</dbReference>
<keyword evidence="1" id="KW-0963">Cytoplasm</keyword>
<accession>A0A7M4DHD9</accession>
<evidence type="ECO:0000313" key="10">
    <source>
        <dbReference type="EMBL" id="VZO36332.1"/>
    </source>
</evidence>
<dbReference type="EMBL" id="CACRYJ010000020">
    <property type="protein sequence ID" value="VZO36332.1"/>
    <property type="molecule type" value="Genomic_DNA"/>
</dbReference>
<evidence type="ECO:0000256" key="5">
    <source>
        <dbReference type="ARBA" id="ARBA00023002"/>
    </source>
</evidence>
<evidence type="ECO:0000256" key="4">
    <source>
        <dbReference type="ARBA" id="ARBA00022857"/>
    </source>
</evidence>
<keyword evidence="7" id="KW-0443">Lipid metabolism</keyword>
<dbReference type="EC" id="1.1.1.261" evidence="10"/>
<evidence type="ECO:0000256" key="7">
    <source>
        <dbReference type="ARBA" id="ARBA00023098"/>
    </source>
</evidence>
<organism evidence="10 11">
    <name type="scientific">Occultella aeris</name>
    <dbReference type="NCBI Taxonomy" id="2761496"/>
    <lineage>
        <taxon>Bacteria</taxon>
        <taxon>Bacillati</taxon>
        <taxon>Actinomycetota</taxon>
        <taxon>Actinomycetes</taxon>
        <taxon>Micrococcales</taxon>
        <taxon>Ruaniaceae</taxon>
        <taxon>Occultella</taxon>
    </lineage>
</organism>
<keyword evidence="9" id="KW-1208">Phospholipid metabolism</keyword>
<keyword evidence="3" id="KW-0479">Metal-binding</keyword>
<gene>
    <name evidence="10" type="primary">egsA</name>
    <name evidence="10" type="ORF">HALOF300_01536</name>
</gene>
<comment type="caution">
    <text evidence="10">The sequence shown here is derived from an EMBL/GenBank/DDBJ whole genome shotgun (WGS) entry which is preliminary data.</text>
</comment>